<dbReference type="OrthoDB" id="5732378at2"/>
<keyword evidence="2 3" id="KW-0732">Signal</keyword>
<comment type="similarity">
    <text evidence="1">Belongs to the Skp family.</text>
</comment>
<gene>
    <name evidence="4" type="ORF">SAMN05216212_0289</name>
</gene>
<evidence type="ECO:0000313" key="4">
    <source>
        <dbReference type="EMBL" id="SDJ57664.1"/>
    </source>
</evidence>
<organism evidence="4 5">
    <name type="scientific">Microbulbifer yueqingensis</name>
    <dbReference type="NCBI Taxonomy" id="658219"/>
    <lineage>
        <taxon>Bacteria</taxon>
        <taxon>Pseudomonadati</taxon>
        <taxon>Pseudomonadota</taxon>
        <taxon>Gammaproteobacteria</taxon>
        <taxon>Cellvibrionales</taxon>
        <taxon>Microbulbiferaceae</taxon>
        <taxon>Microbulbifer</taxon>
    </lineage>
</organism>
<protein>
    <submittedName>
        <fullName evidence="4">Periplasmic chaperone for outer membrane proteins Skp</fullName>
    </submittedName>
</protein>
<dbReference type="InterPro" id="IPR005632">
    <property type="entry name" value="Chaperone_Skp"/>
</dbReference>
<dbReference type="Proteomes" id="UP000199305">
    <property type="component" value="Unassembled WGS sequence"/>
</dbReference>
<feature type="chain" id="PRO_5011484063" evidence="3">
    <location>
        <begin position="24"/>
        <end position="171"/>
    </location>
</feature>
<reference evidence="5" key="1">
    <citation type="submission" date="2016-10" db="EMBL/GenBank/DDBJ databases">
        <authorList>
            <person name="Varghese N."/>
            <person name="Submissions S."/>
        </authorList>
    </citation>
    <scope>NUCLEOTIDE SEQUENCE [LARGE SCALE GENOMIC DNA]</scope>
    <source>
        <strain evidence="5">CGMCC 1.10658</strain>
    </source>
</reference>
<proteinExistence type="inferred from homology"/>
<evidence type="ECO:0000256" key="3">
    <source>
        <dbReference type="SAM" id="SignalP"/>
    </source>
</evidence>
<sequence length="171" mass="18652">MLKSVKIIAVLFVGIIFSGAAMAQSKVAVFNLQAAIMSTEAAKSKVNALKTSSEYSKLQSTAESIRGEVQKLAEDAQKNAVTWSDEQKAEHQRKMNFKRSDFETAVKKLRAMEAQVGQEIQKTMGPKAKTALEAIIKEQNLDLVLDANSAYFAGPNVDLTAAVVKRMNADK</sequence>
<dbReference type="GO" id="GO:0051082">
    <property type="term" value="F:unfolded protein binding"/>
    <property type="evidence" value="ECO:0007669"/>
    <property type="project" value="InterPro"/>
</dbReference>
<keyword evidence="5" id="KW-1185">Reference proteome</keyword>
<dbReference type="EMBL" id="FNFH01000001">
    <property type="protein sequence ID" value="SDJ57664.1"/>
    <property type="molecule type" value="Genomic_DNA"/>
</dbReference>
<dbReference type="Gene3D" id="3.30.910.20">
    <property type="entry name" value="Skp domain"/>
    <property type="match status" value="1"/>
</dbReference>
<accession>A0A1G8UVJ0</accession>
<dbReference type="SUPFAM" id="SSF111384">
    <property type="entry name" value="OmpH-like"/>
    <property type="match status" value="1"/>
</dbReference>
<evidence type="ECO:0000256" key="1">
    <source>
        <dbReference type="ARBA" id="ARBA00009091"/>
    </source>
</evidence>
<dbReference type="PANTHER" id="PTHR35089:SF1">
    <property type="entry name" value="CHAPERONE PROTEIN SKP"/>
    <property type="match status" value="1"/>
</dbReference>
<evidence type="ECO:0000256" key="2">
    <source>
        <dbReference type="ARBA" id="ARBA00022729"/>
    </source>
</evidence>
<dbReference type="GO" id="GO:0005829">
    <property type="term" value="C:cytosol"/>
    <property type="evidence" value="ECO:0007669"/>
    <property type="project" value="TreeGrafter"/>
</dbReference>
<dbReference type="AlphaFoldDB" id="A0A1G8UVJ0"/>
<dbReference type="SMART" id="SM00935">
    <property type="entry name" value="OmpH"/>
    <property type="match status" value="1"/>
</dbReference>
<dbReference type="Pfam" id="PF03938">
    <property type="entry name" value="OmpH"/>
    <property type="match status" value="1"/>
</dbReference>
<dbReference type="RefSeq" id="WP_091506913.1">
    <property type="nucleotide sequence ID" value="NZ_FNFH01000001.1"/>
</dbReference>
<dbReference type="PANTHER" id="PTHR35089">
    <property type="entry name" value="CHAPERONE PROTEIN SKP"/>
    <property type="match status" value="1"/>
</dbReference>
<dbReference type="InterPro" id="IPR024930">
    <property type="entry name" value="Skp_dom_sf"/>
</dbReference>
<dbReference type="GO" id="GO:0050821">
    <property type="term" value="P:protein stabilization"/>
    <property type="evidence" value="ECO:0007669"/>
    <property type="project" value="TreeGrafter"/>
</dbReference>
<evidence type="ECO:0000313" key="5">
    <source>
        <dbReference type="Proteomes" id="UP000199305"/>
    </source>
</evidence>
<name>A0A1G8UVJ0_9GAMM</name>
<feature type="signal peptide" evidence="3">
    <location>
        <begin position="1"/>
        <end position="23"/>
    </location>
</feature>
<dbReference type="STRING" id="658219.SAMN05216212_0289"/>